<dbReference type="NCBIfam" id="NF007987">
    <property type="entry name" value="PRK10715.1"/>
    <property type="match status" value="1"/>
</dbReference>
<dbReference type="KEGG" id="sera:Ser39006_010265"/>
<keyword evidence="2" id="KW-0472">Membrane</keyword>
<keyword evidence="5" id="KW-1185">Reference proteome</keyword>
<feature type="region of interest" description="Disordered" evidence="1">
    <location>
        <begin position="1"/>
        <end position="31"/>
    </location>
</feature>
<dbReference type="KEGG" id="serq:CWC46_10260"/>
<evidence type="ECO:0000256" key="2">
    <source>
        <dbReference type="SAM" id="Phobius"/>
    </source>
</evidence>
<gene>
    <name evidence="3" type="ORF">CWC46_10260</name>
    <name evidence="4" type="ORF">Ser39006_010265</name>
</gene>
<name>A0A2I5TIT9_SERS3</name>
<dbReference type="GO" id="GO:0010468">
    <property type="term" value="P:regulation of gene expression"/>
    <property type="evidence" value="ECO:0007669"/>
    <property type="project" value="InterPro"/>
</dbReference>
<dbReference type="GO" id="GO:0016020">
    <property type="term" value="C:membrane"/>
    <property type="evidence" value="ECO:0007669"/>
    <property type="project" value="InterPro"/>
</dbReference>
<protein>
    <submittedName>
        <fullName evidence="4">Flagella biosynthesis regulator Flk</fullName>
    </submittedName>
</protein>
<organism evidence="4 5">
    <name type="scientific">Serratia sp. (strain ATCC 39006)</name>
    <name type="common">Prodigiosinella confusarubida</name>
    <dbReference type="NCBI Taxonomy" id="104623"/>
    <lineage>
        <taxon>Bacteria</taxon>
        <taxon>Pseudomonadati</taxon>
        <taxon>Pseudomonadota</taxon>
        <taxon>Gammaproteobacteria</taxon>
        <taxon>Enterobacterales</taxon>
        <taxon>Pectobacteriaceae</taxon>
        <taxon>Prodigiosinella</taxon>
    </lineage>
</organism>
<evidence type="ECO:0000313" key="6">
    <source>
        <dbReference type="Proteomes" id="UP000233778"/>
    </source>
</evidence>
<evidence type="ECO:0000256" key="1">
    <source>
        <dbReference type="SAM" id="MobiDB-lite"/>
    </source>
</evidence>
<reference evidence="4" key="2">
    <citation type="submission" date="2013-09" db="EMBL/GenBank/DDBJ databases">
        <authorList>
            <person name="Wang G."/>
            <person name="Yang Y."/>
            <person name="Su Y."/>
        </authorList>
    </citation>
    <scope>NUCLEOTIDE SEQUENCE</scope>
    <source>
        <strain evidence="4">ATCC 39006</strain>
    </source>
</reference>
<reference evidence="4" key="4">
    <citation type="submission" date="2017-11" db="EMBL/GenBank/DDBJ databases">
        <title>Complete genome sequence of Serratia sp. ATCC 39006.</title>
        <authorList>
            <person name="Hampton H.G."/>
            <person name="Jackson S.A."/>
            <person name="Jauregui R."/>
            <person name="Poulter G.T.M."/>
            <person name="Salmond G.P.C."/>
            <person name="Fineran P.C."/>
        </authorList>
    </citation>
    <scope>NUCLEOTIDE SEQUENCE</scope>
    <source>
        <strain evidence="4">ATCC 39006</strain>
    </source>
</reference>
<sequence>MQPVSGPGNSLQGDKTVDTPSLKASTQGEDLPLTPAQRTTLERLIVKIMALSSSKTAEIWAGLRHDLGIKNGAEIMSTQFKAAEQVLQTRLSTAQDTLGARQLLQQLTELLPQGNNRQAVSQFIRQQFGHTVLSSLSHSQLQQVVTLLQNGKMPQASQSLQSGVLPPSGQVAPSGPLLQSGQGISPGSVVTPIPLSVATPLERPLLPAEHNSLNQLVSRLTALTGEPVAKVWLTLMNIQGLDSGDPIPAKNFQILSQFLQTQTALIQHHPAPTLATLQTVLKQPVDTQEQQMLLNYAQTHFNATPQTQLTPFQINDIVTFLFSKRLQNTQEKASSAYALSGQPLVNPFIAMLPTEWRPLFGKPMALAIMGTLLVMLLLWMLF</sequence>
<dbReference type="OrthoDB" id="6497287at2"/>
<proteinExistence type="predicted"/>
<evidence type="ECO:0000313" key="3">
    <source>
        <dbReference type="EMBL" id="AUH00151.1"/>
    </source>
</evidence>
<reference evidence="4 5" key="1">
    <citation type="journal article" date="2013" name="Genome Announc.">
        <title>Draft genome sequence of Serratia sp. strain ATCC 39006, a model bacterium for analysis of the biosynthesis and regulation of prodigiosin, a carbapenem, and gas vesicles.</title>
        <authorList>
            <person name="Fineran P.C."/>
            <person name="Iglesias Cans M.C."/>
            <person name="Ramsay J.P."/>
            <person name="Wilf N.M."/>
            <person name="Cossyleon D."/>
            <person name="McNeil M.B."/>
            <person name="Williamson N.R."/>
            <person name="Monson R.E."/>
            <person name="Becher S.A."/>
            <person name="Stanton J.A."/>
            <person name="Brugger K."/>
            <person name="Brown S.D."/>
            <person name="Salmond G.P."/>
        </authorList>
    </citation>
    <scope>NUCLEOTIDE SEQUENCE [LARGE SCALE GENOMIC DNA]</scope>
    <source>
        <strain evidence="4">ATCC 39006</strain>
        <strain evidence="5">ATCC 39006 / SC 11482</strain>
    </source>
</reference>
<dbReference type="EMBL" id="CP025084">
    <property type="protein sequence ID" value="AUH04470.1"/>
    <property type="molecule type" value="Genomic_DNA"/>
</dbReference>
<keyword evidence="4" id="KW-0282">Flagellum</keyword>
<keyword evidence="4" id="KW-0966">Cell projection</keyword>
<dbReference type="RefSeq" id="WP_021016677.1">
    <property type="nucleotide sequence ID" value="NZ_CP025084.1"/>
</dbReference>
<keyword evidence="4" id="KW-0969">Cilium</keyword>
<accession>A0A2I5TIT9</accession>
<evidence type="ECO:0000313" key="5">
    <source>
        <dbReference type="Proteomes" id="UP000017700"/>
    </source>
</evidence>
<reference evidence="3 6" key="3">
    <citation type="submission" date="2017-11" db="EMBL/GenBank/DDBJ databases">
        <title>Complete genome sequence of Serratia sp. ATCC 39006 LacA.</title>
        <authorList>
            <person name="Hampton H.G."/>
            <person name="Jackson S.A."/>
            <person name="Jauregui R."/>
            <person name="Poulter G.T.M."/>
            <person name="Salmond G.P.C."/>
            <person name="Fineran P.C."/>
        </authorList>
    </citation>
    <scope>NUCLEOTIDE SEQUENCE [LARGE SCALE GENOMIC DNA]</scope>
    <source>
        <strain evidence="3 6">ATCC 39006</strain>
    </source>
</reference>
<dbReference type="Proteomes" id="UP000233778">
    <property type="component" value="Chromosome"/>
</dbReference>
<keyword evidence="2" id="KW-0812">Transmembrane</keyword>
<dbReference type="EMBL" id="CP025085">
    <property type="protein sequence ID" value="AUH00151.1"/>
    <property type="molecule type" value="Genomic_DNA"/>
</dbReference>
<dbReference type="InterPro" id="IPR023597">
    <property type="entry name" value="Flagellar_regulator_Flk"/>
</dbReference>
<evidence type="ECO:0000313" key="4">
    <source>
        <dbReference type="EMBL" id="AUH04470.1"/>
    </source>
</evidence>
<feature type="compositionally biased region" description="Polar residues" evidence="1">
    <location>
        <begin position="7"/>
        <end position="28"/>
    </location>
</feature>
<dbReference type="Proteomes" id="UP000017700">
    <property type="component" value="Chromosome"/>
</dbReference>
<feature type="transmembrane region" description="Helical" evidence="2">
    <location>
        <begin position="364"/>
        <end position="381"/>
    </location>
</feature>
<dbReference type="AlphaFoldDB" id="A0A2I5TIT9"/>
<keyword evidence="2" id="KW-1133">Transmembrane helix</keyword>